<dbReference type="Pfam" id="PF22250">
    <property type="entry name" value="PFF1_C"/>
    <property type="match status" value="1"/>
</dbReference>
<keyword evidence="7 17" id="KW-0812">Transmembrane</keyword>
<evidence type="ECO:0000256" key="16">
    <source>
        <dbReference type="SAM" id="MobiDB-lite"/>
    </source>
</evidence>
<feature type="domain" description="Vacuolar membrane protease transmembrane" evidence="20">
    <location>
        <begin position="531"/>
        <end position="640"/>
    </location>
</feature>
<keyword evidence="8 15" id="KW-0479">Metal-binding</keyword>
<evidence type="ECO:0000256" key="6">
    <source>
        <dbReference type="ARBA" id="ARBA00022670"/>
    </source>
</evidence>
<evidence type="ECO:0000259" key="19">
    <source>
        <dbReference type="Pfam" id="PF22250"/>
    </source>
</evidence>
<sequence>MRPPNIVPYIKRAFLTPTELTVTTLVAVVYAAVFISSILVYETVPALPTPHRQRELGLDIRQAWGDLQKITRVPHPYNSHSNSEVRDYLLHRLRSISHDYPSVEIADDQISNGTYFGRDQVVYFEGDNLLVKIEGQDPALPAVLFSAHFDSVSTGLGATDDGMGVVTLLQLVQYYGRNKPKRTVIFNINNGEEDWLNGAHAFLDHPWSTLPKTFLNLEGAGNGGRPILFRTSSFDVTTAFRAVSRPHGSSLSNDAFKRGLIRSGTDFSVYEEAGMRGLDLAFYRRRARYHTVFDSAAWLGNQNSLWLMMESALEAGNVLVSASSSSKPVEAVYFDIYGSSMAVISRQGMLALNIILLILGPFFVVTVVMTSPERHTGLINRLKENKKVWIHAPARLAVTLVATLGLAAVFGATNKYVIYSSSYVVAASLISIAILAVIIPAKILSYYFPSPDPLLTTANHAVFTLFWWLVLCVATGALNQNHLSGFYYATFAYAGQLFSLLLSLGAMLHFDGCSTPSQPNGADGEHLDGNYQNDDHEDADTDGEESTERTTLLRRAHRVFNQHPTVPALGSPSKSRSTWSVEILFSLVFPAILSSGILIMLLTALSQTLADGNPPMTVYLAIGFLSVLLVLPIAPMAHHIHRAASFFLALVLVSTSIYNLTAFPFSPLNPLKTYVQQTIDLDSGANAVHLATLSSLSMGSGGPPIWTSLPSAQNTSIFCRGSAARLGLADCEWSGLAPNVTLDSTPPSEWVRSSIRQVEPNVARFRIQGRNTRSCRIYSDKPMKYVRVVGGHWERGSRPDGEFNEIRLWSRTWDKVFDVLVKWPSNNGTRQSGKIACEWAEWDLGRIPAIDELRVHLPPWTVVSKLNDGLVEGTRKFEIKNWNGKSFDP</sequence>
<comment type="cofactor">
    <cofactor evidence="1">
        <name>Zn(2+)</name>
        <dbReference type="ChEBI" id="CHEBI:29105"/>
    </cofactor>
</comment>
<dbReference type="InterPro" id="IPR045175">
    <property type="entry name" value="M28_fam"/>
</dbReference>
<feature type="transmembrane region" description="Helical" evidence="17">
    <location>
        <begin position="583"/>
        <end position="605"/>
    </location>
</feature>
<dbReference type="CDD" id="cd03875">
    <property type="entry name" value="M28_Fxna_like"/>
    <property type="match status" value="1"/>
</dbReference>
<feature type="transmembrane region" description="Helical" evidence="17">
    <location>
        <begin position="389"/>
        <end position="411"/>
    </location>
</feature>
<evidence type="ECO:0000256" key="13">
    <source>
        <dbReference type="ARBA" id="ARBA00023136"/>
    </source>
</evidence>
<feature type="compositionally biased region" description="Acidic residues" evidence="16">
    <location>
        <begin position="535"/>
        <end position="545"/>
    </location>
</feature>
<dbReference type="InterPro" id="IPR007484">
    <property type="entry name" value="Peptidase_M28"/>
</dbReference>
<evidence type="ECO:0000256" key="14">
    <source>
        <dbReference type="ARBA" id="ARBA00023180"/>
    </source>
</evidence>
<dbReference type="GO" id="GO:0008235">
    <property type="term" value="F:metalloexopeptidase activity"/>
    <property type="evidence" value="ECO:0007669"/>
    <property type="project" value="InterPro"/>
</dbReference>
<feature type="domain" description="Vacuolar membrane protease C-terminal" evidence="19">
    <location>
        <begin position="671"/>
        <end position="872"/>
    </location>
</feature>
<evidence type="ECO:0000256" key="3">
    <source>
        <dbReference type="ARBA" id="ARBA00004128"/>
    </source>
</evidence>
<reference evidence="21" key="1">
    <citation type="submission" date="2021-01" db="EMBL/GenBank/DDBJ databases">
        <authorList>
            <person name="Kaushik A."/>
        </authorList>
    </citation>
    <scope>NUCLEOTIDE SEQUENCE</scope>
    <source>
        <strain evidence="21">AG4-R118</strain>
    </source>
</reference>
<evidence type="ECO:0000256" key="15">
    <source>
        <dbReference type="RuleBase" id="RU361240"/>
    </source>
</evidence>
<gene>
    <name evidence="21" type="ORF">RDB_LOCUS161931</name>
</gene>
<evidence type="ECO:0000256" key="4">
    <source>
        <dbReference type="ARBA" id="ARBA00010918"/>
    </source>
</evidence>
<dbReference type="AlphaFoldDB" id="A0A8H3D014"/>
<comment type="caution">
    <text evidence="21">The sequence shown here is derived from an EMBL/GenBank/DDBJ whole genome shotgun (WGS) entry which is preliminary data.</text>
</comment>
<evidence type="ECO:0000256" key="10">
    <source>
        <dbReference type="ARBA" id="ARBA00022833"/>
    </source>
</evidence>
<dbReference type="Pfam" id="PF04389">
    <property type="entry name" value="Peptidase_M28"/>
    <property type="match status" value="1"/>
</dbReference>
<dbReference type="InterPro" id="IPR048024">
    <property type="entry name" value="Fxna-like_M28_dom"/>
</dbReference>
<evidence type="ECO:0000313" key="22">
    <source>
        <dbReference type="Proteomes" id="UP000663888"/>
    </source>
</evidence>
<keyword evidence="9 15" id="KW-0378">Hydrolase</keyword>
<dbReference type="InterPro" id="IPR053976">
    <property type="entry name" value="PFF1_TM"/>
</dbReference>
<keyword evidence="10 15" id="KW-0862">Zinc</keyword>
<keyword evidence="12" id="KW-0482">Metalloprotease</keyword>
<name>A0A8H3D014_9AGAM</name>
<dbReference type="InterPro" id="IPR053975">
    <property type="entry name" value="PFF1_C"/>
</dbReference>
<evidence type="ECO:0000313" key="21">
    <source>
        <dbReference type="EMBL" id="CAE6507149.1"/>
    </source>
</evidence>
<dbReference type="GO" id="GO:0005774">
    <property type="term" value="C:vacuolar membrane"/>
    <property type="evidence" value="ECO:0007669"/>
    <property type="project" value="UniProtKB-SubCell"/>
</dbReference>
<keyword evidence="14" id="KW-0325">Glycoprotein</keyword>
<accession>A0A8H3D014</accession>
<dbReference type="SUPFAM" id="SSF53187">
    <property type="entry name" value="Zn-dependent exopeptidases"/>
    <property type="match status" value="1"/>
</dbReference>
<proteinExistence type="inferred from homology"/>
<dbReference type="EC" id="3.4.-.-" evidence="15"/>
<protein>
    <recommendedName>
        <fullName evidence="15">Peptide hydrolase</fullName>
        <ecNumber evidence="15">3.4.-.-</ecNumber>
    </recommendedName>
</protein>
<evidence type="ECO:0000256" key="9">
    <source>
        <dbReference type="ARBA" id="ARBA00022801"/>
    </source>
</evidence>
<evidence type="ECO:0000256" key="8">
    <source>
        <dbReference type="ARBA" id="ARBA00022723"/>
    </source>
</evidence>
<evidence type="ECO:0000256" key="12">
    <source>
        <dbReference type="ARBA" id="ARBA00023049"/>
    </source>
</evidence>
<evidence type="ECO:0000256" key="2">
    <source>
        <dbReference type="ARBA" id="ARBA00003273"/>
    </source>
</evidence>
<dbReference type="EMBL" id="CAJMWX010001839">
    <property type="protein sequence ID" value="CAE6507149.1"/>
    <property type="molecule type" value="Genomic_DNA"/>
</dbReference>
<keyword evidence="5" id="KW-0926">Vacuole</keyword>
<keyword evidence="6 15" id="KW-0645">Protease</keyword>
<keyword evidence="13 17" id="KW-0472">Membrane</keyword>
<dbReference type="Proteomes" id="UP000663888">
    <property type="component" value="Unassembled WGS sequence"/>
</dbReference>
<feature type="transmembrane region" description="Helical" evidence="17">
    <location>
        <begin position="350"/>
        <end position="369"/>
    </location>
</feature>
<evidence type="ECO:0000259" key="20">
    <source>
        <dbReference type="Pfam" id="PF22251"/>
    </source>
</evidence>
<dbReference type="GO" id="GO:0006508">
    <property type="term" value="P:proteolysis"/>
    <property type="evidence" value="ECO:0007669"/>
    <property type="project" value="UniProtKB-KW"/>
</dbReference>
<feature type="transmembrane region" description="Helical" evidence="17">
    <location>
        <begin position="20"/>
        <end position="44"/>
    </location>
</feature>
<dbReference type="Pfam" id="PF22251">
    <property type="entry name" value="PFF1_TM"/>
    <property type="match status" value="1"/>
</dbReference>
<evidence type="ECO:0000256" key="5">
    <source>
        <dbReference type="ARBA" id="ARBA00022554"/>
    </source>
</evidence>
<evidence type="ECO:0000256" key="11">
    <source>
        <dbReference type="ARBA" id="ARBA00022989"/>
    </source>
</evidence>
<keyword evidence="11 17" id="KW-1133">Transmembrane helix</keyword>
<feature type="region of interest" description="Disordered" evidence="16">
    <location>
        <begin position="517"/>
        <end position="548"/>
    </location>
</feature>
<evidence type="ECO:0000256" key="1">
    <source>
        <dbReference type="ARBA" id="ARBA00001947"/>
    </source>
</evidence>
<dbReference type="GO" id="GO:0046872">
    <property type="term" value="F:metal ion binding"/>
    <property type="evidence" value="ECO:0007669"/>
    <property type="project" value="UniProtKB-KW"/>
</dbReference>
<feature type="transmembrane region" description="Helical" evidence="17">
    <location>
        <begin position="460"/>
        <end position="479"/>
    </location>
</feature>
<comment type="similarity">
    <text evidence="4 15">Belongs to the peptidase M28 family.</text>
</comment>
<evidence type="ECO:0000256" key="17">
    <source>
        <dbReference type="SAM" id="Phobius"/>
    </source>
</evidence>
<comment type="subcellular location">
    <subcellularLocation>
        <location evidence="3">Vacuole membrane</location>
        <topology evidence="3">Multi-pass membrane protein</topology>
    </subcellularLocation>
</comment>
<organism evidence="21 22">
    <name type="scientific">Rhizoctonia solani</name>
    <dbReference type="NCBI Taxonomy" id="456999"/>
    <lineage>
        <taxon>Eukaryota</taxon>
        <taxon>Fungi</taxon>
        <taxon>Dikarya</taxon>
        <taxon>Basidiomycota</taxon>
        <taxon>Agaricomycotina</taxon>
        <taxon>Agaricomycetes</taxon>
        <taxon>Cantharellales</taxon>
        <taxon>Ceratobasidiaceae</taxon>
        <taxon>Rhizoctonia</taxon>
    </lineage>
</organism>
<dbReference type="PANTHER" id="PTHR12147:SF58">
    <property type="entry name" value="VACUOLAR MEMBRANE PROTEASE"/>
    <property type="match status" value="1"/>
</dbReference>
<comment type="function">
    <text evidence="2">May be involved in vacuolar sorting and osmoregulation.</text>
</comment>
<dbReference type="PANTHER" id="PTHR12147">
    <property type="entry name" value="METALLOPEPTIDASE M28 FAMILY MEMBER"/>
    <property type="match status" value="1"/>
</dbReference>
<dbReference type="Gene3D" id="3.40.630.10">
    <property type="entry name" value="Zn peptidases"/>
    <property type="match status" value="1"/>
</dbReference>
<feature type="transmembrane region" description="Helical" evidence="17">
    <location>
        <begin position="486"/>
        <end position="510"/>
    </location>
</feature>
<feature type="transmembrane region" description="Helical" evidence="17">
    <location>
        <begin position="617"/>
        <end position="637"/>
    </location>
</feature>
<evidence type="ECO:0000256" key="7">
    <source>
        <dbReference type="ARBA" id="ARBA00022692"/>
    </source>
</evidence>
<feature type="domain" description="Peptidase M28" evidence="18">
    <location>
        <begin position="128"/>
        <end position="305"/>
    </location>
</feature>
<evidence type="ECO:0000259" key="18">
    <source>
        <dbReference type="Pfam" id="PF04389"/>
    </source>
</evidence>
<feature type="transmembrane region" description="Helical" evidence="17">
    <location>
        <begin position="423"/>
        <end position="448"/>
    </location>
</feature>